<dbReference type="PANTHER" id="PTHR45667">
    <property type="entry name" value="S-ADENOSYLMETHIONINE MITOCHONDRIAL CARRIER PROTEIN"/>
    <property type="match status" value="1"/>
</dbReference>
<accession>A0A1Q9DXP1</accession>
<feature type="transmembrane region" description="Helical" evidence="9">
    <location>
        <begin position="293"/>
        <end position="311"/>
    </location>
</feature>
<keyword evidence="6 9" id="KW-1133">Transmembrane helix</keyword>
<dbReference type="SUPFAM" id="SSF103506">
    <property type="entry name" value="Mitochondrial carrier"/>
    <property type="match status" value="1"/>
</dbReference>
<feature type="transmembrane region" description="Helical" evidence="9">
    <location>
        <begin position="5"/>
        <end position="22"/>
    </location>
</feature>
<organism evidence="10 11">
    <name type="scientific">Symbiodinium microadriaticum</name>
    <name type="common">Dinoflagellate</name>
    <name type="synonym">Zooxanthella microadriatica</name>
    <dbReference type="NCBI Taxonomy" id="2951"/>
    <lineage>
        <taxon>Eukaryota</taxon>
        <taxon>Sar</taxon>
        <taxon>Alveolata</taxon>
        <taxon>Dinophyceae</taxon>
        <taxon>Suessiales</taxon>
        <taxon>Symbiodiniaceae</taxon>
        <taxon>Symbiodinium</taxon>
    </lineage>
</organism>
<evidence type="ECO:0000256" key="2">
    <source>
        <dbReference type="ARBA" id="ARBA00006375"/>
    </source>
</evidence>
<evidence type="ECO:0000313" key="10">
    <source>
        <dbReference type="EMBL" id="OLP99942.1"/>
    </source>
</evidence>
<protein>
    <submittedName>
        <fullName evidence="10">Uncharacterized protein</fullName>
    </submittedName>
</protein>
<evidence type="ECO:0000256" key="8">
    <source>
        <dbReference type="SAM" id="MobiDB-lite"/>
    </source>
</evidence>
<proteinExistence type="inferred from homology"/>
<evidence type="ECO:0000313" key="11">
    <source>
        <dbReference type="Proteomes" id="UP000186817"/>
    </source>
</evidence>
<dbReference type="GO" id="GO:0016020">
    <property type="term" value="C:membrane"/>
    <property type="evidence" value="ECO:0007669"/>
    <property type="project" value="UniProtKB-SubCell"/>
</dbReference>
<dbReference type="EMBL" id="LSRX01000344">
    <property type="protein sequence ID" value="OLP99942.1"/>
    <property type="molecule type" value="Genomic_DNA"/>
</dbReference>
<dbReference type="Proteomes" id="UP000186817">
    <property type="component" value="Unassembled WGS sequence"/>
</dbReference>
<evidence type="ECO:0000256" key="4">
    <source>
        <dbReference type="ARBA" id="ARBA00022692"/>
    </source>
</evidence>
<evidence type="ECO:0000256" key="5">
    <source>
        <dbReference type="ARBA" id="ARBA00022737"/>
    </source>
</evidence>
<feature type="transmembrane region" description="Helical" evidence="9">
    <location>
        <begin position="56"/>
        <end position="75"/>
    </location>
</feature>
<sequence>MLGLVVGVCILGLLALLLRNQIRKRRRRKSSVELEGGAGDREDFKPPLPENIQRSFTFWAGGLAGVVSAAVTHQLDVAKTLRHVGKPMPDKFSEYFVGICMGSFAQGFRFGITLILNMTLQKRLDKWQKAAQSRGGCCNKLVSFGISMLAAGTGEFLANPPVVIKNYQIANNVGIATACEELWAMGGPPRFFSGVGMGVLRKSLANGVVLQTIGPTKAALLASMPSFGSSQVTLSFVAGSLTGSFAEVMTNPPDQVKTMTQAGVPFFEAVGLAARHPFRGAGFAGLRKGLIRGINWGGLTFFLAVFEWIYWKVTPFKPQRQISDLEKAELETHAEFVRKLSQEAET</sequence>
<feature type="region of interest" description="Disordered" evidence="8">
    <location>
        <begin position="29"/>
        <end position="48"/>
    </location>
</feature>
<gene>
    <name evidence="10" type="ORF">AK812_SmicGene17428</name>
</gene>
<evidence type="ECO:0000256" key="6">
    <source>
        <dbReference type="ARBA" id="ARBA00022989"/>
    </source>
</evidence>
<name>A0A1Q9DXP1_SYMMI</name>
<keyword evidence="11" id="KW-1185">Reference proteome</keyword>
<feature type="transmembrane region" description="Helical" evidence="9">
    <location>
        <begin position="95"/>
        <end position="116"/>
    </location>
</feature>
<dbReference type="InterPro" id="IPR023395">
    <property type="entry name" value="MCP_dom_sf"/>
</dbReference>
<dbReference type="AlphaFoldDB" id="A0A1Q9DXP1"/>
<dbReference type="Gene3D" id="1.50.40.10">
    <property type="entry name" value="Mitochondrial carrier domain"/>
    <property type="match status" value="1"/>
</dbReference>
<keyword evidence="4 9" id="KW-0812">Transmembrane</keyword>
<evidence type="ECO:0000256" key="3">
    <source>
        <dbReference type="ARBA" id="ARBA00022448"/>
    </source>
</evidence>
<evidence type="ECO:0000256" key="1">
    <source>
        <dbReference type="ARBA" id="ARBA00004370"/>
    </source>
</evidence>
<comment type="caution">
    <text evidence="10">The sequence shown here is derived from an EMBL/GenBank/DDBJ whole genome shotgun (WGS) entry which is preliminary data.</text>
</comment>
<comment type="similarity">
    <text evidence="2">Belongs to the mitochondrial carrier (TC 2.A.29) family.</text>
</comment>
<keyword evidence="3" id="KW-0813">Transport</keyword>
<dbReference type="OrthoDB" id="409586at2759"/>
<keyword evidence="7 9" id="KW-0472">Membrane</keyword>
<evidence type="ECO:0000256" key="9">
    <source>
        <dbReference type="SAM" id="Phobius"/>
    </source>
</evidence>
<keyword evidence="5" id="KW-0677">Repeat</keyword>
<evidence type="ECO:0000256" key="7">
    <source>
        <dbReference type="ARBA" id="ARBA00023136"/>
    </source>
</evidence>
<reference evidence="10 11" key="1">
    <citation type="submission" date="2016-02" db="EMBL/GenBank/DDBJ databases">
        <title>Genome analysis of coral dinoflagellate symbionts highlights evolutionary adaptations to a symbiotic lifestyle.</title>
        <authorList>
            <person name="Aranda M."/>
            <person name="Li Y."/>
            <person name="Liew Y.J."/>
            <person name="Baumgarten S."/>
            <person name="Simakov O."/>
            <person name="Wilson M."/>
            <person name="Piel J."/>
            <person name="Ashoor H."/>
            <person name="Bougouffa S."/>
            <person name="Bajic V.B."/>
            <person name="Ryu T."/>
            <person name="Ravasi T."/>
            <person name="Bayer T."/>
            <person name="Micklem G."/>
            <person name="Kim H."/>
            <person name="Bhak J."/>
            <person name="Lajeunesse T.C."/>
            <person name="Voolstra C.R."/>
        </authorList>
    </citation>
    <scope>NUCLEOTIDE SEQUENCE [LARGE SCALE GENOMIC DNA]</scope>
    <source>
        <strain evidence="10 11">CCMP2467</strain>
    </source>
</reference>
<comment type="subcellular location">
    <subcellularLocation>
        <location evidence="1">Membrane</location>
    </subcellularLocation>
</comment>